<dbReference type="AlphaFoldDB" id="A0A6J4KLU7"/>
<proteinExistence type="predicted"/>
<dbReference type="InterPro" id="IPR006054">
    <property type="entry name" value="DnaQ"/>
</dbReference>
<dbReference type="Pfam" id="PF00929">
    <property type="entry name" value="RNase_T"/>
    <property type="match status" value="1"/>
</dbReference>
<keyword evidence="4" id="KW-0548">Nucleotidyltransferase</keyword>
<dbReference type="Gene3D" id="1.20.5.140">
    <property type="match status" value="1"/>
</dbReference>
<dbReference type="EMBL" id="CADCTV010000212">
    <property type="protein sequence ID" value="CAA9308487.1"/>
    <property type="molecule type" value="Genomic_DNA"/>
</dbReference>
<accession>A0A6J4KLU7</accession>
<dbReference type="PANTHER" id="PTHR30231">
    <property type="entry name" value="DNA POLYMERASE III SUBUNIT EPSILON"/>
    <property type="match status" value="1"/>
</dbReference>
<protein>
    <submittedName>
        <fullName evidence="4">DNA polymerase III epsilon subunit</fullName>
        <ecNumber evidence="4">2.7.7.7</ecNumber>
    </submittedName>
</protein>
<dbReference type="NCBIfam" id="TIGR00573">
    <property type="entry name" value="dnaq"/>
    <property type="match status" value="1"/>
</dbReference>
<dbReference type="GO" id="GO:0003887">
    <property type="term" value="F:DNA-directed DNA polymerase activity"/>
    <property type="evidence" value="ECO:0007669"/>
    <property type="project" value="UniProtKB-EC"/>
</dbReference>
<dbReference type="FunFam" id="3.30.420.10:FF:000045">
    <property type="entry name" value="3'-5' exonuclease DinG"/>
    <property type="match status" value="1"/>
</dbReference>
<dbReference type="PANTHER" id="PTHR30231:SF37">
    <property type="entry name" value="EXODEOXYRIBONUCLEASE 10"/>
    <property type="match status" value="1"/>
</dbReference>
<dbReference type="SMART" id="SM00479">
    <property type="entry name" value="EXOIII"/>
    <property type="match status" value="1"/>
</dbReference>
<evidence type="ECO:0000313" key="4">
    <source>
        <dbReference type="EMBL" id="CAA9308487.1"/>
    </source>
</evidence>
<evidence type="ECO:0000259" key="3">
    <source>
        <dbReference type="SMART" id="SM00479"/>
    </source>
</evidence>
<dbReference type="GO" id="GO:0003677">
    <property type="term" value="F:DNA binding"/>
    <property type="evidence" value="ECO:0007669"/>
    <property type="project" value="InterPro"/>
</dbReference>
<evidence type="ECO:0000256" key="2">
    <source>
        <dbReference type="ARBA" id="ARBA00026073"/>
    </source>
</evidence>
<dbReference type="InterPro" id="IPR012337">
    <property type="entry name" value="RNaseH-like_sf"/>
</dbReference>
<gene>
    <name evidence="4" type="ORF">AVDCRST_MAG89-961</name>
</gene>
<organism evidence="4">
    <name type="scientific">uncultured Gemmatimonadota bacterium</name>
    <dbReference type="NCBI Taxonomy" id="203437"/>
    <lineage>
        <taxon>Bacteria</taxon>
        <taxon>Pseudomonadati</taxon>
        <taxon>Gemmatimonadota</taxon>
        <taxon>environmental samples</taxon>
    </lineage>
</organism>
<dbReference type="EC" id="2.7.7.7" evidence="4"/>
<comment type="function">
    <text evidence="1">DNA polymerase III is a complex, multichain enzyme responsible for most of the replicative synthesis in bacteria. The epsilon subunit contain the editing function and is a proofreading 3'-5' exonuclease.</text>
</comment>
<dbReference type="GO" id="GO:0045004">
    <property type="term" value="P:DNA replication proofreading"/>
    <property type="evidence" value="ECO:0007669"/>
    <property type="project" value="TreeGrafter"/>
</dbReference>
<evidence type="ECO:0000256" key="1">
    <source>
        <dbReference type="ARBA" id="ARBA00025483"/>
    </source>
</evidence>
<dbReference type="CDD" id="cd06127">
    <property type="entry name" value="DEDDh"/>
    <property type="match status" value="1"/>
</dbReference>
<comment type="subunit">
    <text evidence="2">DNA polymerase III contains a core (composed of alpha, epsilon and theta chains) that associates with a tau subunit. This core dimerizes to form the POLIII' complex. PolIII' associates with the gamma complex (composed of gamma, delta, delta', psi and chi chains) and with the beta chain to form the complete DNA polymerase III complex.</text>
</comment>
<sequence length="290" mass="31039">MVGTDVPDGLRFEHSGSLAQRALQALAAGPLSTVEMAARVMGITGGGPAAARAVWALLGCDARFAVSPDGVWSLAQPAAAPVRKLRAEEWVVVDFETTGGSPKGGHRVTEVAAVRVSGGEIRDSYSTLVNPQRRIPSIVTGITGITQQMVETAPCFREVAHHVGAAVEGAVFVAHNAAFDWRFLCHEMEMATGVQPAGRQLCTVKVARKLLPNLPSRGLDALSVYFGVEIENRHRALDDAVATAHVLMRLIDILEERGVHDWEGLEMLLGARKPRTSRKRAASPRSMEAA</sequence>
<feature type="domain" description="Exonuclease" evidence="3">
    <location>
        <begin position="89"/>
        <end position="256"/>
    </location>
</feature>
<dbReference type="SUPFAM" id="SSF53098">
    <property type="entry name" value="Ribonuclease H-like"/>
    <property type="match status" value="1"/>
</dbReference>
<dbReference type="GO" id="GO:0005829">
    <property type="term" value="C:cytosol"/>
    <property type="evidence" value="ECO:0007669"/>
    <property type="project" value="TreeGrafter"/>
</dbReference>
<dbReference type="GO" id="GO:0008408">
    <property type="term" value="F:3'-5' exonuclease activity"/>
    <property type="evidence" value="ECO:0007669"/>
    <property type="project" value="TreeGrafter"/>
</dbReference>
<dbReference type="Gene3D" id="3.30.420.10">
    <property type="entry name" value="Ribonuclease H-like superfamily/Ribonuclease H"/>
    <property type="match status" value="1"/>
</dbReference>
<name>A0A6J4KLU7_9BACT</name>
<dbReference type="InterPro" id="IPR036397">
    <property type="entry name" value="RNaseH_sf"/>
</dbReference>
<dbReference type="InterPro" id="IPR013520">
    <property type="entry name" value="Ribonucl_H"/>
</dbReference>
<keyword evidence="4" id="KW-0808">Transferase</keyword>
<reference evidence="4" key="1">
    <citation type="submission" date="2020-02" db="EMBL/GenBank/DDBJ databases">
        <authorList>
            <person name="Meier V. D."/>
        </authorList>
    </citation>
    <scope>NUCLEOTIDE SEQUENCE</scope>
    <source>
        <strain evidence="4">AVDCRST_MAG89</strain>
    </source>
</reference>